<dbReference type="OrthoDB" id="2893272at2759"/>
<gene>
    <name evidence="2" type="ORF">CYLTODRAFT_451621</name>
</gene>
<name>A0A0D7BLW2_9AGAR</name>
<accession>A0A0D7BLW2</accession>
<evidence type="ECO:0008006" key="4">
    <source>
        <dbReference type="Google" id="ProtNLM"/>
    </source>
</evidence>
<dbReference type="AlphaFoldDB" id="A0A0D7BLW2"/>
<feature type="region of interest" description="Disordered" evidence="1">
    <location>
        <begin position="434"/>
        <end position="462"/>
    </location>
</feature>
<proteinExistence type="predicted"/>
<dbReference type="EMBL" id="KN880466">
    <property type="protein sequence ID" value="KIY70591.1"/>
    <property type="molecule type" value="Genomic_DNA"/>
</dbReference>
<reference evidence="2 3" key="1">
    <citation type="journal article" date="2015" name="Fungal Genet. Biol.">
        <title>Evolution of novel wood decay mechanisms in Agaricales revealed by the genome sequences of Fistulina hepatica and Cylindrobasidium torrendii.</title>
        <authorList>
            <person name="Floudas D."/>
            <person name="Held B.W."/>
            <person name="Riley R."/>
            <person name="Nagy L.G."/>
            <person name="Koehler G."/>
            <person name="Ransdell A.S."/>
            <person name="Younus H."/>
            <person name="Chow J."/>
            <person name="Chiniquy J."/>
            <person name="Lipzen A."/>
            <person name="Tritt A."/>
            <person name="Sun H."/>
            <person name="Haridas S."/>
            <person name="LaButti K."/>
            <person name="Ohm R.A."/>
            <person name="Kues U."/>
            <person name="Blanchette R.A."/>
            <person name="Grigoriev I.V."/>
            <person name="Minto R.E."/>
            <person name="Hibbett D.S."/>
        </authorList>
    </citation>
    <scope>NUCLEOTIDE SEQUENCE [LARGE SCALE GENOMIC DNA]</scope>
    <source>
        <strain evidence="2 3">FP15055 ss-10</strain>
    </source>
</reference>
<keyword evidence="3" id="KW-1185">Reference proteome</keyword>
<protein>
    <recommendedName>
        <fullName evidence="4">F-box domain-containing protein</fullName>
    </recommendedName>
</protein>
<evidence type="ECO:0000313" key="3">
    <source>
        <dbReference type="Proteomes" id="UP000054007"/>
    </source>
</evidence>
<dbReference type="STRING" id="1314674.A0A0D7BLW2"/>
<evidence type="ECO:0000313" key="2">
    <source>
        <dbReference type="EMBL" id="KIY70591.1"/>
    </source>
</evidence>
<organism evidence="2 3">
    <name type="scientific">Cylindrobasidium torrendii FP15055 ss-10</name>
    <dbReference type="NCBI Taxonomy" id="1314674"/>
    <lineage>
        <taxon>Eukaryota</taxon>
        <taxon>Fungi</taxon>
        <taxon>Dikarya</taxon>
        <taxon>Basidiomycota</taxon>
        <taxon>Agaricomycotina</taxon>
        <taxon>Agaricomycetes</taxon>
        <taxon>Agaricomycetidae</taxon>
        <taxon>Agaricales</taxon>
        <taxon>Marasmiineae</taxon>
        <taxon>Physalacriaceae</taxon>
        <taxon>Cylindrobasidium</taxon>
    </lineage>
</organism>
<sequence>MPYHLSHTIRSRIHPLAYKVSDDALIGILEYLDPASLWNACKALTRIRRVSRESPSLRYKLKLCLACMKDGPVSVRHVPMYKRAEFLTSFMQQWTLSHPGKEVSMSYHFPSVVGISGRFVYQIQNHGMFSQLRLSELPSSTRNQPATEHMPLQCPPIEHVAIDHAQNLVVCGHAYELNGQISLQVHFRNMYTQEPHRDAFEPMYDVATNVGGQIARLDMNICGRRMVIKFEFVGGRTQHLLMDWRDHFESRWLRDTDLYFIDECTLLGITRGSDSVPMLVLYDVPNVPQLTIRARYLLPADWVRHLVEFAKSASPKWNSRVSSNTLILPSAEWNMLVLTAKFRFGPGHDQMWTCVPESLFKASPFRKGQTVAWRDWGALCTPISNVSPHTYVLAGPYVVGSQMAYLEYVGKTKKLCVVDISPFYPLEASIDSSKGQSANRERERSRRAGQFPQSEREVSSRTEDIRITEDNIILILNDSNSHPTKRIVQIMQMGTSLKV</sequence>
<dbReference type="Proteomes" id="UP000054007">
    <property type="component" value="Unassembled WGS sequence"/>
</dbReference>
<evidence type="ECO:0000256" key="1">
    <source>
        <dbReference type="SAM" id="MobiDB-lite"/>
    </source>
</evidence>